<evidence type="ECO:0000256" key="5">
    <source>
        <dbReference type="ARBA" id="ARBA00022692"/>
    </source>
</evidence>
<feature type="transmembrane region" description="Helical" evidence="10">
    <location>
        <begin position="16"/>
        <end position="40"/>
    </location>
</feature>
<evidence type="ECO:0000256" key="2">
    <source>
        <dbReference type="ARBA" id="ARBA00008160"/>
    </source>
</evidence>
<reference evidence="11" key="1">
    <citation type="submission" date="2020-03" db="EMBL/GenBank/DDBJ databases">
        <title>Transcriptomic Profiling of the Digestive Tract of the Rat Flea, Xenopsylla cheopis, Following Blood Feeding and Infection with Yersinia pestis.</title>
        <authorList>
            <person name="Bland D.M."/>
            <person name="Martens C.A."/>
            <person name="Virtaneva K."/>
            <person name="Kanakabandi K."/>
            <person name="Long D."/>
            <person name="Rosenke R."/>
            <person name="Saturday G.A."/>
            <person name="Hoyt F.H."/>
            <person name="Bruno D.P."/>
            <person name="Ribeiro J.M.C."/>
            <person name="Hinnebusch J."/>
        </authorList>
    </citation>
    <scope>NUCLEOTIDE SEQUENCE</scope>
</reference>
<evidence type="ECO:0000256" key="4">
    <source>
        <dbReference type="ARBA" id="ARBA00022448"/>
    </source>
</evidence>
<accession>A0A6M2DWS1</accession>
<name>A0A6M2DWS1_XENCH</name>
<evidence type="ECO:0000256" key="6">
    <source>
        <dbReference type="ARBA" id="ARBA00022927"/>
    </source>
</evidence>
<comment type="function">
    <text evidence="10">Involved in protein trafficking.</text>
</comment>
<dbReference type="PIRSF" id="PIRSF031402">
    <property type="entry name" value="SYS1_homologue"/>
    <property type="match status" value="1"/>
</dbReference>
<dbReference type="GO" id="GO:0034067">
    <property type="term" value="P:protein localization to Golgi apparatus"/>
    <property type="evidence" value="ECO:0007669"/>
    <property type="project" value="TreeGrafter"/>
</dbReference>
<evidence type="ECO:0000256" key="3">
    <source>
        <dbReference type="ARBA" id="ARBA00014516"/>
    </source>
</evidence>
<organism evidence="11">
    <name type="scientific">Xenopsylla cheopis</name>
    <name type="common">Oriental rat flea</name>
    <name type="synonym">Pulex cheopis</name>
    <dbReference type="NCBI Taxonomy" id="163159"/>
    <lineage>
        <taxon>Eukaryota</taxon>
        <taxon>Metazoa</taxon>
        <taxon>Ecdysozoa</taxon>
        <taxon>Arthropoda</taxon>
        <taxon>Hexapoda</taxon>
        <taxon>Insecta</taxon>
        <taxon>Pterygota</taxon>
        <taxon>Neoptera</taxon>
        <taxon>Endopterygota</taxon>
        <taxon>Siphonaptera</taxon>
        <taxon>Pulicidae</taxon>
        <taxon>Xenopsyllinae</taxon>
        <taxon>Xenopsylla</taxon>
    </lineage>
</organism>
<keyword evidence="6 10" id="KW-0653">Protein transport</keyword>
<comment type="similarity">
    <text evidence="2 10">Belongs to the SYS1 family.</text>
</comment>
<evidence type="ECO:0000256" key="1">
    <source>
        <dbReference type="ARBA" id="ARBA00004653"/>
    </source>
</evidence>
<dbReference type="GO" id="GO:0005802">
    <property type="term" value="C:trans-Golgi network"/>
    <property type="evidence" value="ECO:0007669"/>
    <property type="project" value="TreeGrafter"/>
</dbReference>
<comment type="subcellular location">
    <subcellularLocation>
        <location evidence="1 10">Golgi apparatus membrane</location>
        <topology evidence="1 10">Multi-pass membrane protein</topology>
    </subcellularLocation>
</comment>
<dbReference type="PANTHER" id="PTHR12952">
    <property type="entry name" value="SYS1"/>
    <property type="match status" value="1"/>
</dbReference>
<evidence type="ECO:0000313" key="11">
    <source>
        <dbReference type="EMBL" id="NOV50815.1"/>
    </source>
</evidence>
<keyword evidence="5 10" id="KW-0812">Transmembrane</keyword>
<keyword evidence="4 10" id="KW-0813">Transport</keyword>
<dbReference type="AlphaFoldDB" id="A0A6M2DWS1"/>
<dbReference type="InterPro" id="IPR019185">
    <property type="entry name" value="Integral_membrane_SYS1-rel"/>
</dbReference>
<dbReference type="GO" id="GO:0005829">
    <property type="term" value="C:cytosol"/>
    <property type="evidence" value="ECO:0007669"/>
    <property type="project" value="GOC"/>
</dbReference>
<dbReference type="InterPro" id="IPR016973">
    <property type="entry name" value="Integral_membrane_SYS1"/>
</dbReference>
<dbReference type="PANTHER" id="PTHR12952:SF0">
    <property type="entry name" value="PROTEIN SYS1 HOMOLOG"/>
    <property type="match status" value="1"/>
</dbReference>
<dbReference type="Pfam" id="PF09801">
    <property type="entry name" value="SYS1"/>
    <property type="match status" value="1"/>
</dbReference>
<dbReference type="GO" id="GO:0043001">
    <property type="term" value="P:Golgi to plasma membrane protein transport"/>
    <property type="evidence" value="ECO:0007669"/>
    <property type="project" value="TreeGrafter"/>
</dbReference>
<dbReference type="GO" id="GO:0006895">
    <property type="term" value="P:Golgi to endosome transport"/>
    <property type="evidence" value="ECO:0007669"/>
    <property type="project" value="TreeGrafter"/>
</dbReference>
<feature type="transmembrane region" description="Helical" evidence="10">
    <location>
        <begin position="68"/>
        <end position="88"/>
    </location>
</feature>
<dbReference type="EMBL" id="GIIL01007089">
    <property type="protein sequence ID" value="NOV50815.1"/>
    <property type="molecule type" value="Transcribed_RNA"/>
</dbReference>
<protein>
    <recommendedName>
        <fullName evidence="3 10">Protein SYS1 homolog</fullName>
    </recommendedName>
</protein>
<keyword evidence="7 10" id="KW-1133">Transmembrane helix</keyword>
<feature type="transmembrane region" description="Helical" evidence="10">
    <location>
        <begin position="95"/>
        <end position="114"/>
    </location>
</feature>
<evidence type="ECO:0000256" key="7">
    <source>
        <dbReference type="ARBA" id="ARBA00022989"/>
    </source>
</evidence>
<evidence type="ECO:0000256" key="9">
    <source>
        <dbReference type="ARBA" id="ARBA00023136"/>
    </source>
</evidence>
<evidence type="ECO:0000256" key="10">
    <source>
        <dbReference type="PIRNR" id="PIRNR031402"/>
    </source>
</evidence>
<feature type="transmembrane region" description="Helical" evidence="10">
    <location>
        <begin position="120"/>
        <end position="142"/>
    </location>
</feature>
<keyword evidence="8 10" id="KW-0333">Golgi apparatus</keyword>
<sequence length="159" mass="18058">MKKLSGSFRNTQWDPVLLIFQILAMQTSGYFSLGLIMALMEGLAGSNHTLDHIFQYHEIHVADFGGKLVISAFVLNALCCAGLLWLVVKRTKLCLDFSCTWFFIHLIICWYYNSGFPWNFSWWLLHAVCVALMCITGEFLCLRTELNDIPLGLSAKADL</sequence>
<evidence type="ECO:0000256" key="8">
    <source>
        <dbReference type="ARBA" id="ARBA00023034"/>
    </source>
</evidence>
<proteinExistence type="inferred from homology"/>
<keyword evidence="9 10" id="KW-0472">Membrane</keyword>
<dbReference type="GO" id="GO:0000139">
    <property type="term" value="C:Golgi membrane"/>
    <property type="evidence" value="ECO:0007669"/>
    <property type="project" value="UniProtKB-SubCell"/>
</dbReference>